<evidence type="ECO:0000256" key="1">
    <source>
        <dbReference type="ARBA" id="ARBA00004141"/>
    </source>
</evidence>
<evidence type="ECO:0000313" key="10">
    <source>
        <dbReference type="Proteomes" id="UP000188320"/>
    </source>
</evidence>
<proteinExistence type="inferred from homology"/>
<evidence type="ECO:0000256" key="2">
    <source>
        <dbReference type="ARBA" id="ARBA00022448"/>
    </source>
</evidence>
<dbReference type="InterPro" id="IPR006603">
    <property type="entry name" value="PQ-loop_rpt"/>
</dbReference>
<dbReference type="SMART" id="SM00679">
    <property type="entry name" value="CTNS"/>
    <property type="match status" value="1"/>
</dbReference>
<keyword evidence="3 8" id="KW-0812">Transmembrane</keyword>
<dbReference type="OrthoDB" id="271506at2759"/>
<dbReference type="Proteomes" id="UP000188320">
    <property type="component" value="Unassembled WGS sequence"/>
</dbReference>
<accession>A0A1R1PGZ3</accession>
<comment type="caution">
    <text evidence="9">The sequence shown here is derived from an EMBL/GenBank/DDBJ whole genome shotgun (WGS) entry which is preliminary data.</text>
</comment>
<dbReference type="Pfam" id="PF04193">
    <property type="entry name" value="PQ-loop"/>
    <property type="match status" value="1"/>
</dbReference>
<gene>
    <name evidence="9" type="ORF">AX774_g6327</name>
</gene>
<feature type="transmembrane region" description="Helical" evidence="8">
    <location>
        <begin position="94"/>
        <end position="114"/>
    </location>
</feature>
<evidence type="ECO:0000256" key="5">
    <source>
        <dbReference type="ARBA" id="ARBA00022989"/>
    </source>
</evidence>
<organism evidence="9 10">
    <name type="scientific">Zancudomyces culisetae</name>
    <name type="common">Gut fungus</name>
    <name type="synonym">Smittium culisetae</name>
    <dbReference type="NCBI Taxonomy" id="1213189"/>
    <lineage>
        <taxon>Eukaryota</taxon>
        <taxon>Fungi</taxon>
        <taxon>Fungi incertae sedis</taxon>
        <taxon>Zoopagomycota</taxon>
        <taxon>Kickxellomycotina</taxon>
        <taxon>Harpellomycetes</taxon>
        <taxon>Harpellales</taxon>
        <taxon>Legeriomycetaceae</taxon>
        <taxon>Zancudomyces</taxon>
    </lineage>
</organism>
<evidence type="ECO:0000256" key="3">
    <source>
        <dbReference type="ARBA" id="ARBA00022692"/>
    </source>
</evidence>
<keyword evidence="2" id="KW-0813">Transport</keyword>
<keyword evidence="5 8" id="KW-1133">Transmembrane helix</keyword>
<evidence type="ECO:0000256" key="7">
    <source>
        <dbReference type="ARBA" id="ARBA00038475"/>
    </source>
</evidence>
<name>A0A1R1PGZ3_ZANCU</name>
<dbReference type="AlphaFoldDB" id="A0A1R1PGZ3"/>
<keyword evidence="10" id="KW-1185">Reference proteome</keyword>
<evidence type="ECO:0000256" key="4">
    <source>
        <dbReference type="ARBA" id="ARBA00022737"/>
    </source>
</evidence>
<reference evidence="10" key="1">
    <citation type="submission" date="2017-01" db="EMBL/GenBank/DDBJ databases">
        <authorList>
            <person name="Wang Y."/>
            <person name="White M."/>
            <person name="Kvist S."/>
            <person name="Moncalvo J.-M."/>
        </authorList>
    </citation>
    <scope>NUCLEOTIDE SEQUENCE [LARGE SCALE GENOMIC DNA]</scope>
    <source>
        <strain evidence="10">COL-18-3</strain>
    </source>
</reference>
<keyword evidence="6 8" id="KW-0472">Membrane</keyword>
<evidence type="ECO:0000313" key="9">
    <source>
        <dbReference type="EMBL" id="OMH80246.1"/>
    </source>
</evidence>
<evidence type="ECO:0000256" key="6">
    <source>
        <dbReference type="ARBA" id="ARBA00023136"/>
    </source>
</evidence>
<sequence>MIIYFSGINGGAGMAGVTLGEKRGSRGSRGQGVSKKAVSGVVIMNAIFAAIAYSLMSPEYVDSNMLVLFQTLTIPVLISSRIPQILKIHTEKSTGQLAAFTVFNYFLGSLARVYTTAVEIQNRVVLMGFVLSFAANAILAFQMLYYWNSTSRKSKDKML</sequence>
<comment type="similarity">
    <text evidence="7">Belongs to the MPDU1 (TC 2.A.43.3) family.</text>
</comment>
<feature type="transmembrane region" description="Helical" evidence="8">
    <location>
        <begin position="37"/>
        <end position="57"/>
    </location>
</feature>
<dbReference type="Gene3D" id="1.20.1280.290">
    <property type="match status" value="1"/>
</dbReference>
<feature type="transmembrane region" description="Helical" evidence="8">
    <location>
        <begin position="126"/>
        <end position="147"/>
    </location>
</feature>
<dbReference type="PANTHER" id="PTHR12226">
    <property type="entry name" value="MANNOSE-P-DOLICHOL UTILIZATION DEFECT 1 LEC35 -RELATED"/>
    <property type="match status" value="1"/>
</dbReference>
<dbReference type="InterPro" id="IPR016817">
    <property type="entry name" value="MannP-dilichol_defect-1"/>
</dbReference>
<keyword evidence="4" id="KW-0677">Repeat</keyword>
<dbReference type="PANTHER" id="PTHR12226:SF2">
    <property type="entry name" value="MANNOSE-P-DOLICHOL UTILIZATION DEFECT 1 PROTEIN"/>
    <property type="match status" value="1"/>
</dbReference>
<protein>
    <submittedName>
        <fullName evidence="9">Mannose-P-dolichol utilization defect 1 protein</fullName>
    </submittedName>
</protein>
<comment type="subcellular location">
    <subcellularLocation>
        <location evidence="1">Membrane</location>
        <topology evidence="1">Multi-pass membrane protein</topology>
    </subcellularLocation>
</comment>
<dbReference type="GO" id="GO:0016020">
    <property type="term" value="C:membrane"/>
    <property type="evidence" value="ECO:0007669"/>
    <property type="project" value="UniProtKB-SubCell"/>
</dbReference>
<dbReference type="EMBL" id="LSSK01001253">
    <property type="protein sequence ID" value="OMH80246.1"/>
    <property type="molecule type" value="Genomic_DNA"/>
</dbReference>
<evidence type="ECO:0000256" key="8">
    <source>
        <dbReference type="SAM" id="Phobius"/>
    </source>
</evidence>